<protein>
    <recommendedName>
        <fullName evidence="4">Phosphatidate cytidylyltransferase</fullName>
    </recommendedName>
</protein>
<evidence type="ECO:0000256" key="1">
    <source>
        <dbReference type="SAM" id="Phobius"/>
    </source>
</evidence>
<gene>
    <name evidence="2" type="ORF">CVU82_02650</name>
</gene>
<dbReference type="EMBL" id="PHAI01000002">
    <property type="protein sequence ID" value="PKM91472.1"/>
    <property type="molecule type" value="Genomic_DNA"/>
</dbReference>
<keyword evidence="1" id="KW-0472">Membrane</keyword>
<organism evidence="2 3">
    <name type="scientific">Candidatus Falkowbacteria bacterium HGW-Falkowbacteria-1</name>
    <dbReference type="NCBI Taxonomy" id="2013768"/>
    <lineage>
        <taxon>Bacteria</taxon>
        <taxon>Candidatus Falkowiibacteriota</taxon>
    </lineage>
</organism>
<dbReference type="PANTHER" id="PTHR31303">
    <property type="entry name" value="CTP-DEPENDENT DIACYLGLYCEROL KINASE 1"/>
    <property type="match status" value="1"/>
</dbReference>
<reference evidence="2 3" key="1">
    <citation type="journal article" date="2017" name="ISME J.">
        <title>Potential for microbial H2 and metal transformations associated with novel bacteria and archaea in deep terrestrial subsurface sediments.</title>
        <authorList>
            <person name="Hernsdorf A.W."/>
            <person name="Amano Y."/>
            <person name="Miyakawa K."/>
            <person name="Ise K."/>
            <person name="Suzuki Y."/>
            <person name="Anantharaman K."/>
            <person name="Probst A."/>
            <person name="Burstein D."/>
            <person name="Thomas B.C."/>
            <person name="Banfield J.F."/>
        </authorList>
    </citation>
    <scope>NUCLEOTIDE SEQUENCE [LARGE SCALE GENOMIC DNA]</scope>
    <source>
        <strain evidence="2">HGW-Falkowbacteria-1</strain>
    </source>
</reference>
<name>A0A2N2E9X2_9BACT</name>
<comment type="caution">
    <text evidence="2">The sequence shown here is derived from an EMBL/GenBank/DDBJ whole genome shotgun (WGS) entry which is preliminary data.</text>
</comment>
<evidence type="ECO:0000313" key="3">
    <source>
        <dbReference type="Proteomes" id="UP000233517"/>
    </source>
</evidence>
<dbReference type="Proteomes" id="UP000233517">
    <property type="component" value="Unassembled WGS sequence"/>
</dbReference>
<dbReference type="PANTHER" id="PTHR31303:SF1">
    <property type="entry name" value="CTP-DEPENDENT DIACYLGLYCEROL KINASE 1"/>
    <property type="match status" value="1"/>
</dbReference>
<accession>A0A2N2E9X2</accession>
<sequence>MVTFVRGSEKIKIDNFNRKIIHIISAFVICLFPYFLNFWQIMFLSLFFSFVFLMARLSGFLPIINRVKRVSLGEIFYPIGVMVSAFLFLPQGEIRAFQFGILVLGLSDAFANIFGDLFGVHKIDLPWSKKSLEGSLAFFLSTLMIIIIFNSNFDILNLSIYFSVSLILTIIEFLLFFGLDNLVLPIISSYLFLLLT</sequence>
<keyword evidence="1" id="KW-0812">Transmembrane</keyword>
<feature type="transmembrane region" description="Helical" evidence="1">
    <location>
        <begin position="20"/>
        <end position="36"/>
    </location>
</feature>
<evidence type="ECO:0008006" key="4">
    <source>
        <dbReference type="Google" id="ProtNLM"/>
    </source>
</evidence>
<dbReference type="Pfam" id="PF01148">
    <property type="entry name" value="CTP_transf_1"/>
    <property type="match status" value="1"/>
</dbReference>
<dbReference type="AlphaFoldDB" id="A0A2N2E9X2"/>
<feature type="transmembrane region" description="Helical" evidence="1">
    <location>
        <begin position="42"/>
        <end position="63"/>
    </location>
</feature>
<dbReference type="GO" id="GO:0004143">
    <property type="term" value="F:ATP-dependent diacylglycerol kinase activity"/>
    <property type="evidence" value="ECO:0007669"/>
    <property type="project" value="InterPro"/>
</dbReference>
<feature type="transmembrane region" description="Helical" evidence="1">
    <location>
        <begin position="132"/>
        <end position="153"/>
    </location>
</feature>
<dbReference type="InterPro" id="IPR037997">
    <property type="entry name" value="Dgk1-like"/>
</dbReference>
<feature type="transmembrane region" description="Helical" evidence="1">
    <location>
        <begin position="97"/>
        <end position="120"/>
    </location>
</feature>
<keyword evidence="1" id="KW-1133">Transmembrane helix</keyword>
<evidence type="ECO:0000313" key="2">
    <source>
        <dbReference type="EMBL" id="PKM91472.1"/>
    </source>
</evidence>
<feature type="transmembrane region" description="Helical" evidence="1">
    <location>
        <begin position="75"/>
        <end position="91"/>
    </location>
</feature>
<proteinExistence type="predicted"/>